<keyword evidence="3" id="KW-0418">Kinase</keyword>
<dbReference type="PROSITE" id="PS00108">
    <property type="entry name" value="PROTEIN_KINASE_ST"/>
    <property type="match status" value="1"/>
</dbReference>
<comment type="caution">
    <text evidence="8">The sequence shown here is derived from an EMBL/GenBank/DDBJ whole genome shotgun (WGS) entry which is preliminary data.</text>
</comment>
<evidence type="ECO:0000256" key="4">
    <source>
        <dbReference type="ARBA" id="ARBA00022840"/>
    </source>
</evidence>
<evidence type="ECO:0000256" key="3">
    <source>
        <dbReference type="ARBA" id="ARBA00022777"/>
    </source>
</evidence>
<keyword evidence="2" id="KW-0547">Nucleotide-binding</keyword>
<dbReference type="Gene3D" id="3.30.200.20">
    <property type="entry name" value="Phosphorylase Kinase, domain 1"/>
    <property type="match status" value="1"/>
</dbReference>
<gene>
    <name evidence="8" type="ORF">GCM10022402_27080</name>
</gene>
<dbReference type="PANTHER" id="PTHR43289">
    <property type="entry name" value="MITOGEN-ACTIVATED PROTEIN KINASE KINASE KINASE 20-RELATED"/>
    <property type="match status" value="1"/>
</dbReference>
<dbReference type="EMBL" id="BAABDD010000011">
    <property type="protein sequence ID" value="GAA3746154.1"/>
    <property type="molecule type" value="Genomic_DNA"/>
</dbReference>
<feature type="transmembrane region" description="Helical" evidence="6">
    <location>
        <begin position="329"/>
        <end position="351"/>
    </location>
</feature>
<dbReference type="Gene3D" id="1.10.510.10">
    <property type="entry name" value="Transferase(Phosphotransferase) domain 1"/>
    <property type="match status" value="1"/>
</dbReference>
<feature type="compositionally biased region" description="Polar residues" evidence="5">
    <location>
        <begin position="511"/>
        <end position="527"/>
    </location>
</feature>
<evidence type="ECO:0000256" key="1">
    <source>
        <dbReference type="ARBA" id="ARBA00022679"/>
    </source>
</evidence>
<evidence type="ECO:0000256" key="2">
    <source>
        <dbReference type="ARBA" id="ARBA00022741"/>
    </source>
</evidence>
<name>A0ABP7FR19_9ACTN</name>
<feature type="domain" description="Protein kinase" evidence="7">
    <location>
        <begin position="31"/>
        <end position="273"/>
    </location>
</feature>
<dbReference type="PANTHER" id="PTHR43289:SF34">
    <property type="entry name" value="SERINE_THREONINE-PROTEIN KINASE YBDM-RELATED"/>
    <property type="match status" value="1"/>
</dbReference>
<keyword evidence="9" id="KW-1185">Reference proteome</keyword>
<keyword evidence="6" id="KW-0472">Membrane</keyword>
<protein>
    <recommendedName>
        <fullName evidence="7">Protein kinase domain-containing protein</fullName>
    </recommendedName>
</protein>
<keyword evidence="4" id="KW-0067">ATP-binding</keyword>
<dbReference type="CDD" id="cd14014">
    <property type="entry name" value="STKc_PknB_like"/>
    <property type="match status" value="1"/>
</dbReference>
<evidence type="ECO:0000259" key="7">
    <source>
        <dbReference type="PROSITE" id="PS50011"/>
    </source>
</evidence>
<feature type="region of interest" description="Disordered" evidence="5">
    <location>
        <begin position="504"/>
        <end position="531"/>
    </location>
</feature>
<proteinExistence type="predicted"/>
<feature type="region of interest" description="Disordered" evidence="5">
    <location>
        <begin position="356"/>
        <end position="382"/>
    </location>
</feature>
<evidence type="ECO:0000313" key="8">
    <source>
        <dbReference type="EMBL" id="GAA3746154.1"/>
    </source>
</evidence>
<reference evidence="9" key="1">
    <citation type="journal article" date="2019" name="Int. J. Syst. Evol. Microbiol.">
        <title>The Global Catalogue of Microorganisms (GCM) 10K type strain sequencing project: providing services to taxonomists for standard genome sequencing and annotation.</title>
        <authorList>
            <consortium name="The Broad Institute Genomics Platform"/>
            <consortium name="The Broad Institute Genome Sequencing Center for Infectious Disease"/>
            <person name="Wu L."/>
            <person name="Ma J."/>
        </authorList>
    </citation>
    <scope>NUCLEOTIDE SEQUENCE [LARGE SCALE GENOMIC DNA]</scope>
    <source>
        <strain evidence="9">JCM 17137</strain>
    </source>
</reference>
<dbReference type="PROSITE" id="PS50011">
    <property type="entry name" value="PROTEIN_KINASE_DOM"/>
    <property type="match status" value="1"/>
</dbReference>
<accession>A0ABP7FR19</accession>
<evidence type="ECO:0000256" key="5">
    <source>
        <dbReference type="SAM" id="MobiDB-lite"/>
    </source>
</evidence>
<keyword evidence="6" id="KW-1133">Transmembrane helix</keyword>
<dbReference type="Pfam" id="PF00069">
    <property type="entry name" value="Pkinase"/>
    <property type="match status" value="1"/>
</dbReference>
<dbReference type="InterPro" id="IPR011009">
    <property type="entry name" value="Kinase-like_dom_sf"/>
</dbReference>
<dbReference type="RefSeq" id="WP_344971595.1">
    <property type="nucleotide sequence ID" value="NZ_BAABDD010000011.1"/>
</dbReference>
<dbReference type="SUPFAM" id="SSF56112">
    <property type="entry name" value="Protein kinase-like (PK-like)"/>
    <property type="match status" value="1"/>
</dbReference>
<keyword evidence="1" id="KW-0808">Transferase</keyword>
<organism evidence="8 9">
    <name type="scientific">Salinactinospora qingdaonensis</name>
    <dbReference type="NCBI Taxonomy" id="702744"/>
    <lineage>
        <taxon>Bacteria</taxon>
        <taxon>Bacillati</taxon>
        <taxon>Actinomycetota</taxon>
        <taxon>Actinomycetes</taxon>
        <taxon>Streptosporangiales</taxon>
        <taxon>Nocardiopsidaceae</taxon>
        <taxon>Salinactinospora</taxon>
    </lineage>
</organism>
<dbReference type="InterPro" id="IPR008271">
    <property type="entry name" value="Ser/Thr_kinase_AS"/>
</dbReference>
<dbReference type="Proteomes" id="UP001500908">
    <property type="component" value="Unassembled WGS sequence"/>
</dbReference>
<evidence type="ECO:0000313" key="9">
    <source>
        <dbReference type="Proteomes" id="UP001500908"/>
    </source>
</evidence>
<sequence length="543" mass="55657">MSRRAERTVSVLVPPDLAPLANEDPRTIGPYVLIGRVNSGRAATVYAAVDPAATGDATVVAVKVPHAAYPADEAVRAELDRRLRALTGVDGRGYVRPIAFDANARVPWLAMPFVPGVMLEQYVRKRGALSDGRLVALGAGLAESLATLHRFELAHGDLKPGNVVLTSSGPRVLDCALPGDALAPPHAAAWTSPERLRGGPPTAAGDVFAWGAVVAFASTGRLPFGEQSGDGPDLAGVNAELEPLVRDCLSPTPDDRPTARELLEAVGAVGESLSSEVAGATPVAGTSITRVLAREWRGIVEPAGLPRVVRLDGKGAGGTSGTGRPGGRLALVAGGVVLAVVVVGGATWAGVAAMGGPPEAAPSSSPSTTPTSTPTESTTPEGPRTALVRFEALEQPNPVQGPWVYTEVERSGVSPEPSPGAEQLTPEQFSSGFVEVAESSQPSEAYIAPDAEVMCAQFCLSPGQVSSDPQGRGTYEVTGQDFINYLGWGQVVIAEVEFAAAGEETPGASGTAPTAGTSNTAGASPSSEVPEIVRITEIFTPSQ</sequence>
<dbReference type="SMART" id="SM00220">
    <property type="entry name" value="S_TKc"/>
    <property type="match status" value="1"/>
</dbReference>
<dbReference type="InterPro" id="IPR000719">
    <property type="entry name" value="Prot_kinase_dom"/>
</dbReference>
<keyword evidence="6" id="KW-0812">Transmembrane</keyword>
<feature type="compositionally biased region" description="Low complexity" evidence="5">
    <location>
        <begin position="356"/>
        <end position="381"/>
    </location>
</feature>
<evidence type="ECO:0000256" key="6">
    <source>
        <dbReference type="SAM" id="Phobius"/>
    </source>
</evidence>